<gene>
    <name evidence="2" type="ORF">PCOR1329_LOCUS30403</name>
</gene>
<dbReference type="Proteomes" id="UP001189429">
    <property type="component" value="Unassembled WGS sequence"/>
</dbReference>
<sequence>GRSFQAERPPRCQEPAPRSAWHAPAVGTRESPPPLSAGLSGTASCRVGAAGPAGRRIVELAGLAKAPELNGRRGVLTGLPDAGGRWEVALFAQAEQKTRRLSVTQDRLATPPGAAPAGSVRLRLRNVPAEYDAALLKEELEDECFMEGEHFVGLLFDEVRRFGYLTAACERVALQLIGQFDGRRLERAGPGRATTESALAQIVKVERLP</sequence>
<evidence type="ECO:0000256" key="1">
    <source>
        <dbReference type="SAM" id="MobiDB-lite"/>
    </source>
</evidence>
<feature type="region of interest" description="Disordered" evidence="1">
    <location>
        <begin position="1"/>
        <end position="39"/>
    </location>
</feature>
<feature type="non-terminal residue" evidence="2">
    <location>
        <position position="1"/>
    </location>
</feature>
<protein>
    <recommendedName>
        <fullName evidence="4">DNA polymerase III subunit alpha</fullName>
    </recommendedName>
</protein>
<proteinExistence type="predicted"/>
<keyword evidence="3" id="KW-1185">Reference proteome</keyword>
<dbReference type="EMBL" id="CAUYUJ010011669">
    <property type="protein sequence ID" value="CAK0832374.1"/>
    <property type="molecule type" value="Genomic_DNA"/>
</dbReference>
<organism evidence="2 3">
    <name type="scientific">Prorocentrum cordatum</name>
    <dbReference type="NCBI Taxonomy" id="2364126"/>
    <lineage>
        <taxon>Eukaryota</taxon>
        <taxon>Sar</taxon>
        <taxon>Alveolata</taxon>
        <taxon>Dinophyceae</taxon>
        <taxon>Prorocentrales</taxon>
        <taxon>Prorocentraceae</taxon>
        <taxon>Prorocentrum</taxon>
    </lineage>
</organism>
<evidence type="ECO:0000313" key="3">
    <source>
        <dbReference type="Proteomes" id="UP001189429"/>
    </source>
</evidence>
<name>A0ABN9SKS9_9DINO</name>
<accession>A0ABN9SKS9</accession>
<comment type="caution">
    <text evidence="2">The sequence shown here is derived from an EMBL/GenBank/DDBJ whole genome shotgun (WGS) entry which is preliminary data.</text>
</comment>
<evidence type="ECO:0008006" key="4">
    <source>
        <dbReference type="Google" id="ProtNLM"/>
    </source>
</evidence>
<evidence type="ECO:0000313" key="2">
    <source>
        <dbReference type="EMBL" id="CAK0832374.1"/>
    </source>
</evidence>
<reference evidence="2" key="1">
    <citation type="submission" date="2023-10" db="EMBL/GenBank/DDBJ databases">
        <authorList>
            <person name="Chen Y."/>
            <person name="Shah S."/>
            <person name="Dougan E. K."/>
            <person name="Thang M."/>
            <person name="Chan C."/>
        </authorList>
    </citation>
    <scope>NUCLEOTIDE SEQUENCE [LARGE SCALE GENOMIC DNA]</scope>
</reference>